<proteinExistence type="predicted"/>
<feature type="compositionally biased region" description="Acidic residues" evidence="1">
    <location>
        <begin position="596"/>
        <end position="614"/>
    </location>
</feature>
<dbReference type="AlphaFoldDB" id="A0A5A8CMM0"/>
<accession>A0A5A8CMM0</accession>
<evidence type="ECO:0000256" key="1">
    <source>
        <dbReference type="SAM" id="MobiDB-lite"/>
    </source>
</evidence>
<gene>
    <name evidence="3" type="ORF">FNF29_02566</name>
</gene>
<keyword evidence="4" id="KW-1185">Reference proteome</keyword>
<comment type="caution">
    <text evidence="3">The sequence shown here is derived from an EMBL/GenBank/DDBJ whole genome shotgun (WGS) entry which is preliminary data.</text>
</comment>
<dbReference type="PANTHER" id="PTHR35169:SF1">
    <property type="entry name" value="PROLYL 4-HYDROXYLASE ALPHA SUBUNIT FE(2+) 2OG DIOXYGENASE DOMAIN-CONTAINING PROTEIN"/>
    <property type="match status" value="1"/>
</dbReference>
<protein>
    <recommendedName>
        <fullName evidence="5">Prolyl 4-hydroxylase alpha subunit Fe(2+) 2OG dioxygenase domain-containing protein</fullName>
    </recommendedName>
</protein>
<dbReference type="EMBL" id="VLTN01000012">
    <property type="protein sequence ID" value="KAA0154346.1"/>
    <property type="molecule type" value="Genomic_DNA"/>
</dbReference>
<feature type="chain" id="PRO_5022986041" description="Prolyl 4-hydroxylase alpha subunit Fe(2+) 2OG dioxygenase domain-containing protein" evidence="2">
    <location>
        <begin position="20"/>
        <end position="852"/>
    </location>
</feature>
<organism evidence="3 4">
    <name type="scientific">Cafeteria roenbergensis</name>
    <name type="common">Marine flagellate</name>
    <dbReference type="NCBI Taxonomy" id="33653"/>
    <lineage>
        <taxon>Eukaryota</taxon>
        <taxon>Sar</taxon>
        <taxon>Stramenopiles</taxon>
        <taxon>Bigyra</taxon>
        <taxon>Opalozoa</taxon>
        <taxon>Bicosoecida</taxon>
        <taxon>Cafeteriaceae</taxon>
        <taxon>Cafeteria</taxon>
    </lineage>
</organism>
<sequence>MFRISAAVAAWLVVAVVLASPQTKSSKQPAPIDQTWRDGSGRVVLVSDTLVEPSATSALRSFASQFGDWRFVGPLSAAYRRPDVIAADEAYERRRPLGLEGFRFATDLHRPWFGQTAIARAFASAADRIRAASAASASTQLETSATVDAAGDATTVGGSGKGWHVLHAAVVNIRRGDAVRVAAACPPVAHGRSAPAGCGEPSPGGGNGTRACPGDVVALLMLTTATAQTKQDDYGEVTLFERLPPGAPGPADGVDSFAGARLRAGRALVFGCETPFRTAPPAVATPKAILLLRVVLTQDAQRAAVAQRDADSVRVLQGNSLPERLGFPVVLFDSDVVRPQEEVIAAMEAEEAASSAADMAGRRGPAAKGHSAGATGVDVAAQRAAEAALEAAVQRTKAAKAAAQATIDEGDDWALPLSRKINLTAHEARVFETTGKRRVHLFDGLFADEESQTMLRQLRDHVVANASYSFDDTTNDEIADDTDNVQWIVGLDQNFIVRTKLWPVFRAIADHVTPWAGFWPYDVSVNVIRPWDHTLVHADCGGDELEYTLLLYLNDDLGIDDGAETVFFDDAPATPSKGPRVGARLLHRAGGGGEEVTVDPDDPEADSEDEEDMEWASAEVHDSEDEEQAADPAEGDADEDEADDSEAGDASAKKPADGYSQTSPFSDVIAVVRPVFGRIAIFNGNVPHSARPPYGPYPGIRYTMAVKMTSSRVSSVSKHLASMLHGSVDELQAKLEAPAQADKGAATRRQQWERMLEQAETMYAEVEAIRGNATAADKVRWSGAKPGPGQPWSTTCLTKGPPAMATNLEHLKRLSEVAAQNHAFGEKVEQRGWQELAESLGVQASSSRHADI</sequence>
<evidence type="ECO:0008006" key="5">
    <source>
        <dbReference type="Google" id="ProtNLM"/>
    </source>
</evidence>
<evidence type="ECO:0000313" key="3">
    <source>
        <dbReference type="EMBL" id="KAA0154346.1"/>
    </source>
</evidence>
<keyword evidence="2" id="KW-0732">Signal</keyword>
<dbReference type="Gene3D" id="2.60.120.620">
    <property type="entry name" value="q2cbj1_9rhob like domain"/>
    <property type="match status" value="1"/>
</dbReference>
<reference evidence="3 4" key="1">
    <citation type="submission" date="2019-07" db="EMBL/GenBank/DDBJ databases">
        <title>Genomes of Cafeteria roenbergensis.</title>
        <authorList>
            <person name="Fischer M.G."/>
            <person name="Hackl T."/>
            <person name="Roman M."/>
        </authorList>
    </citation>
    <scope>NUCLEOTIDE SEQUENCE [LARGE SCALE GENOMIC DNA]</scope>
    <source>
        <strain evidence="3 4">BVI</strain>
    </source>
</reference>
<evidence type="ECO:0000256" key="2">
    <source>
        <dbReference type="SAM" id="SignalP"/>
    </source>
</evidence>
<dbReference type="Proteomes" id="UP000323011">
    <property type="component" value="Unassembled WGS sequence"/>
</dbReference>
<name>A0A5A8CMM0_CAFRO</name>
<feature type="region of interest" description="Disordered" evidence="1">
    <location>
        <begin position="570"/>
        <end position="662"/>
    </location>
</feature>
<dbReference type="PANTHER" id="PTHR35169">
    <property type="entry name" value="FE2OG DIOXYGENASE DOMAIN-CONTAINING PROTEIN"/>
    <property type="match status" value="1"/>
</dbReference>
<evidence type="ECO:0000313" key="4">
    <source>
        <dbReference type="Proteomes" id="UP000323011"/>
    </source>
</evidence>
<feature type="compositionally biased region" description="Acidic residues" evidence="1">
    <location>
        <begin position="622"/>
        <end position="647"/>
    </location>
</feature>
<feature type="signal peptide" evidence="2">
    <location>
        <begin position="1"/>
        <end position="19"/>
    </location>
</feature>